<dbReference type="RefSeq" id="WP_128419890.1">
    <property type="nucleotide sequence ID" value="NZ_MIGX01000027.1"/>
</dbReference>
<proteinExistence type="predicted"/>
<name>A0A2S6ZGM9_9XANT</name>
<dbReference type="EMBL" id="MIGX01000027">
    <property type="protein sequence ID" value="PPT91418.1"/>
    <property type="molecule type" value="Genomic_DNA"/>
</dbReference>
<evidence type="ECO:0000313" key="3">
    <source>
        <dbReference type="Proteomes" id="UP000239898"/>
    </source>
</evidence>
<dbReference type="Proteomes" id="UP000239898">
    <property type="component" value="Unassembled WGS sequence"/>
</dbReference>
<organism evidence="2 3">
    <name type="scientific">Xanthomonas theicola</name>
    <dbReference type="NCBI Taxonomy" id="56464"/>
    <lineage>
        <taxon>Bacteria</taxon>
        <taxon>Pseudomonadati</taxon>
        <taxon>Pseudomonadota</taxon>
        <taxon>Gammaproteobacteria</taxon>
        <taxon>Lysobacterales</taxon>
        <taxon>Lysobacteraceae</taxon>
        <taxon>Xanthomonas</taxon>
    </lineage>
</organism>
<keyword evidence="3" id="KW-1185">Reference proteome</keyword>
<dbReference type="OrthoDB" id="9807335at2"/>
<dbReference type="SUPFAM" id="SSF101082">
    <property type="entry name" value="Typo IV secretion system protein TraC"/>
    <property type="match status" value="1"/>
</dbReference>
<evidence type="ECO:0000313" key="2">
    <source>
        <dbReference type="EMBL" id="PPT91418.1"/>
    </source>
</evidence>
<dbReference type="InterPro" id="IPR014147">
    <property type="entry name" value="T4SS_TrbJ"/>
</dbReference>
<reference evidence="2 3" key="1">
    <citation type="submission" date="2016-08" db="EMBL/GenBank/DDBJ databases">
        <title>Evolution of the type three secretion system and type three effector repertoires in Xanthomonas.</title>
        <authorList>
            <person name="Merda D."/>
            <person name="Briand M."/>
            <person name="Bosis E."/>
            <person name="Rousseau C."/>
            <person name="Portier P."/>
            <person name="Jacques M.-A."/>
            <person name="Fischer-Le Saux M."/>
        </authorList>
    </citation>
    <scope>NUCLEOTIDE SEQUENCE [LARGE SCALE GENOMIC DNA]</scope>
    <source>
        <strain evidence="2 3">CFBP 4691</strain>
    </source>
</reference>
<gene>
    <name evidence="2" type="primary">trbJ</name>
    <name evidence="2" type="ORF">XthCFBP4691_07780</name>
</gene>
<dbReference type="AlphaFoldDB" id="A0A2S6ZGM9"/>
<dbReference type="NCBIfam" id="TIGR02780">
    <property type="entry name" value="TrbJ_Ti"/>
    <property type="match status" value="1"/>
</dbReference>
<protein>
    <submittedName>
        <fullName evidence="2">P-type conjugative transfer protein TrbJ</fullName>
    </submittedName>
</protein>
<evidence type="ECO:0000256" key="1">
    <source>
        <dbReference type="SAM" id="Coils"/>
    </source>
</evidence>
<keyword evidence="1" id="KW-0175">Coiled coil</keyword>
<sequence length="289" mass="30331">MWIGPSITCARWATQPAPQPPRKEPAMQSKIRKIVIAATIALSVPAFVAPLPAAASGFPVFDAANFSQNIMTQINTLTSQMQQVTQLAHEVSSLANQAQQLQNDARNLTALPDSLLSSYQSAFSQLMQHVSSVQGLMQSVTAAQGQFAQKYPDFVGSLPGSAQLSQITGSWQTANAQNIQDALSQGAQILQGLPGSQADISRIAGDSQAATGALQAMQAGNQLSVAIAGQLQQMNAQNAVYQQAVLQNMASENSALQMSAAERAQNMANWGAGAAQPGAKDPSTVSFSY</sequence>
<feature type="coiled-coil region" evidence="1">
    <location>
        <begin position="84"/>
        <end position="111"/>
    </location>
</feature>
<comment type="caution">
    <text evidence="2">The sequence shown here is derived from an EMBL/GenBank/DDBJ whole genome shotgun (WGS) entry which is preliminary data.</text>
</comment>
<accession>A0A2S6ZGM9</accession>